<evidence type="ECO:0000256" key="3">
    <source>
        <dbReference type="ARBA" id="ARBA00023194"/>
    </source>
</evidence>
<organism evidence="5 6">
    <name type="scientific">Cupriavidus cauae</name>
    <dbReference type="NCBI Taxonomy" id="2608999"/>
    <lineage>
        <taxon>Bacteria</taxon>
        <taxon>Pseudomonadati</taxon>
        <taxon>Pseudomonadota</taxon>
        <taxon>Betaproteobacteria</taxon>
        <taxon>Burkholderiales</taxon>
        <taxon>Burkholderiaceae</taxon>
        <taxon>Cupriavidus</taxon>
    </lineage>
</organism>
<evidence type="ECO:0000256" key="1">
    <source>
        <dbReference type="ARBA" id="ARBA00001954"/>
    </source>
</evidence>
<reference evidence="5 6" key="1">
    <citation type="submission" date="2019-09" db="EMBL/GenBank/DDBJ databases">
        <title>Isolation of a novel species in the genus Cupriavidus from patients with sepsis using whole genome sequencing.</title>
        <authorList>
            <person name="Kweon O.J."/>
            <person name="Lee M.-K."/>
        </authorList>
    </citation>
    <scope>NUCLEOTIDE SEQUENCE [LARGE SCALE GENOMIC DNA]</scope>
    <source>
        <strain evidence="5 6">MKL-01</strain>
    </source>
</reference>
<evidence type="ECO:0000259" key="4">
    <source>
        <dbReference type="Pfam" id="PF02668"/>
    </source>
</evidence>
<dbReference type="PANTHER" id="PTHR10696">
    <property type="entry name" value="GAMMA-BUTYROBETAINE HYDROXYLASE-RELATED"/>
    <property type="match status" value="1"/>
</dbReference>
<dbReference type="Pfam" id="PF02668">
    <property type="entry name" value="TauD"/>
    <property type="match status" value="1"/>
</dbReference>
<protein>
    <submittedName>
        <fullName evidence="5">TauD/TfdA family dioxygenase</fullName>
    </submittedName>
</protein>
<dbReference type="EMBL" id="VWRN01000015">
    <property type="protein sequence ID" value="KAA6130928.1"/>
    <property type="molecule type" value="Genomic_DNA"/>
</dbReference>
<comment type="caution">
    <text evidence="5">The sequence shown here is derived from an EMBL/GenBank/DDBJ whole genome shotgun (WGS) entry which is preliminary data.</text>
</comment>
<proteinExistence type="predicted"/>
<dbReference type="Gene3D" id="3.60.130.10">
    <property type="entry name" value="Clavaminate synthase-like"/>
    <property type="match status" value="1"/>
</dbReference>
<keyword evidence="3" id="KW-0045">Antibiotic biosynthesis</keyword>
<dbReference type="AlphaFoldDB" id="A0A5M8B509"/>
<dbReference type="PANTHER" id="PTHR10696:SF56">
    <property type="entry name" value="TAUD_TFDA-LIKE DOMAIN-CONTAINING PROTEIN"/>
    <property type="match status" value="1"/>
</dbReference>
<dbReference type="Proteomes" id="UP000324324">
    <property type="component" value="Unassembled WGS sequence"/>
</dbReference>
<dbReference type="InterPro" id="IPR050411">
    <property type="entry name" value="AlphaKG_dependent_hydroxylases"/>
</dbReference>
<evidence type="ECO:0000313" key="5">
    <source>
        <dbReference type="EMBL" id="KAA6130928.1"/>
    </source>
</evidence>
<evidence type="ECO:0000256" key="2">
    <source>
        <dbReference type="ARBA" id="ARBA00023002"/>
    </source>
</evidence>
<keyword evidence="5" id="KW-0223">Dioxygenase</keyword>
<gene>
    <name evidence="5" type="ORF">F1599_04050</name>
</gene>
<keyword evidence="2" id="KW-0560">Oxidoreductase</keyword>
<accession>A0A5M8B509</accession>
<dbReference type="GO" id="GO:0017000">
    <property type="term" value="P:antibiotic biosynthetic process"/>
    <property type="evidence" value="ECO:0007669"/>
    <property type="project" value="UniProtKB-KW"/>
</dbReference>
<comment type="cofactor">
    <cofactor evidence="1">
        <name>Fe(2+)</name>
        <dbReference type="ChEBI" id="CHEBI:29033"/>
    </cofactor>
</comment>
<sequence length="319" mass="35504">MTAASLPRAAELPFTIEAASAGEPLIEALPRLRAQIEEHLRTTGGVLFRSFAVDGAEDFRAFAAAFGHPLLSYEFGSTPRSKVTGGVYTSTEYPAHQSIPLHNEQAYTREWPMKIWFYCERAAPQGGETPIADSRAIYRAVDAGTRERFATRGLCYVRNFGNGMDVPWQQVFNTEDRAQVEAYCARHGIVCEWKDDGELRTRQRVQGIAHHPHTGDPVWFNQAHLFHLSALAPEMREVLLDTVGEEDLPRNVYYGDGAPIPDAELDAVRAVLDAHKIVFPWRQGDVLMLDNMLTAHAREPFSGPRKVVVAMAEPHGVPA</sequence>
<name>A0A5M8B509_9BURK</name>
<feature type="domain" description="TauD/TfdA-like" evidence="4">
    <location>
        <begin position="27"/>
        <end position="310"/>
    </location>
</feature>
<dbReference type="GO" id="GO:0016706">
    <property type="term" value="F:2-oxoglutarate-dependent dioxygenase activity"/>
    <property type="evidence" value="ECO:0007669"/>
    <property type="project" value="UniProtKB-ARBA"/>
</dbReference>
<dbReference type="InterPro" id="IPR003819">
    <property type="entry name" value="TauD/TfdA-like"/>
</dbReference>
<evidence type="ECO:0000313" key="6">
    <source>
        <dbReference type="Proteomes" id="UP000324324"/>
    </source>
</evidence>
<dbReference type="SUPFAM" id="SSF51197">
    <property type="entry name" value="Clavaminate synthase-like"/>
    <property type="match status" value="1"/>
</dbReference>
<keyword evidence="6" id="KW-1185">Reference proteome</keyword>
<dbReference type="InterPro" id="IPR042098">
    <property type="entry name" value="TauD-like_sf"/>
</dbReference>